<evidence type="ECO:0000313" key="3">
    <source>
        <dbReference type="Proteomes" id="UP000789901"/>
    </source>
</evidence>
<comment type="caution">
    <text evidence="2">The sequence shown here is derived from an EMBL/GenBank/DDBJ whole genome shotgun (WGS) entry which is preliminary data.</text>
</comment>
<sequence length="79" mass="9027">MTKDSLPSNSDTCQITNSPRKEKSNNKKNEKYFSNNAGQLQENDYTSSEIQQSQILDPVLVKLNIKKKELVLAKEKKVK</sequence>
<feature type="non-terminal residue" evidence="2">
    <location>
        <position position="79"/>
    </location>
</feature>
<dbReference type="Proteomes" id="UP000789901">
    <property type="component" value="Unassembled WGS sequence"/>
</dbReference>
<accession>A0ABN7UHA5</accession>
<name>A0ABN7UHA5_GIGMA</name>
<feature type="compositionally biased region" description="Polar residues" evidence="1">
    <location>
        <begin position="1"/>
        <end position="18"/>
    </location>
</feature>
<reference evidence="2 3" key="1">
    <citation type="submission" date="2021-06" db="EMBL/GenBank/DDBJ databases">
        <authorList>
            <person name="Kallberg Y."/>
            <person name="Tangrot J."/>
            <person name="Rosling A."/>
        </authorList>
    </citation>
    <scope>NUCLEOTIDE SEQUENCE [LARGE SCALE GENOMIC DNA]</scope>
    <source>
        <strain evidence="2 3">120-4 pot B 10/14</strain>
    </source>
</reference>
<organism evidence="2 3">
    <name type="scientific">Gigaspora margarita</name>
    <dbReference type="NCBI Taxonomy" id="4874"/>
    <lineage>
        <taxon>Eukaryota</taxon>
        <taxon>Fungi</taxon>
        <taxon>Fungi incertae sedis</taxon>
        <taxon>Mucoromycota</taxon>
        <taxon>Glomeromycotina</taxon>
        <taxon>Glomeromycetes</taxon>
        <taxon>Diversisporales</taxon>
        <taxon>Gigasporaceae</taxon>
        <taxon>Gigaspora</taxon>
    </lineage>
</organism>
<protein>
    <submittedName>
        <fullName evidence="2">26153_t:CDS:1</fullName>
    </submittedName>
</protein>
<gene>
    <name evidence="2" type="ORF">GMARGA_LOCUS6667</name>
</gene>
<keyword evidence="3" id="KW-1185">Reference proteome</keyword>
<evidence type="ECO:0000313" key="2">
    <source>
        <dbReference type="EMBL" id="CAG8596540.1"/>
    </source>
</evidence>
<dbReference type="EMBL" id="CAJVQB010003071">
    <property type="protein sequence ID" value="CAG8596540.1"/>
    <property type="molecule type" value="Genomic_DNA"/>
</dbReference>
<feature type="compositionally biased region" description="Basic and acidic residues" evidence="1">
    <location>
        <begin position="19"/>
        <end position="30"/>
    </location>
</feature>
<evidence type="ECO:0000256" key="1">
    <source>
        <dbReference type="SAM" id="MobiDB-lite"/>
    </source>
</evidence>
<proteinExistence type="predicted"/>
<feature type="region of interest" description="Disordered" evidence="1">
    <location>
        <begin position="1"/>
        <end position="30"/>
    </location>
</feature>